<reference evidence="1 2" key="1">
    <citation type="journal article" date="2012" name="J. Bacteriol.">
        <title>Genome sequence of the soybean symbiont Sinorhizobium fredii HH103.</title>
        <authorList>
            <person name="Weidner S."/>
            <person name="Becker A."/>
            <person name="Bonilla I."/>
            <person name="Jaenicke S."/>
            <person name="Lloret J."/>
            <person name="Margaret I."/>
            <person name="Puhler A."/>
            <person name="Ruiz-Sainz J.E."/>
            <person name="Schneiker-Bekel S."/>
            <person name="Szczepanowski R."/>
            <person name="Vinardell J.M."/>
            <person name="Zehner S."/>
            <person name="Gottfert M."/>
        </authorList>
    </citation>
    <scope>NUCLEOTIDE SEQUENCE [LARGE SCALE GENOMIC DNA]</scope>
    <source>
        <strain evidence="1 2">HH103</strain>
    </source>
</reference>
<protein>
    <submittedName>
        <fullName evidence="1">Uncharacterized protein</fullName>
    </submittedName>
</protein>
<dbReference type="eggNOG" id="ENOG5030ZXX">
    <property type="taxonomic scope" value="Bacteria"/>
</dbReference>
<dbReference type="AlphaFoldDB" id="G9A7E7"/>
<dbReference type="KEGG" id="sfh:SFHH103_01680"/>
<evidence type="ECO:0000313" key="1">
    <source>
        <dbReference type="EMBL" id="CCE96177.1"/>
    </source>
</evidence>
<dbReference type="STRING" id="1117943.SFHH103_01680"/>
<evidence type="ECO:0000313" key="2">
    <source>
        <dbReference type="Proteomes" id="UP000007735"/>
    </source>
</evidence>
<accession>G9A7E7</accession>
<dbReference type="HOGENOM" id="CLU_2119107_0_0_5"/>
<name>G9A7E7_SINF1</name>
<gene>
    <name evidence="1" type="ordered locus">SFHH103_01680</name>
</gene>
<dbReference type="PATRIC" id="fig|380.5.peg.1784"/>
<sequence>MENKNQERTRSARLMNQPQVKEFVIVPPAEVRSGILSRGERFKAWLEASFPAYSFRLERQSALKADVFQVIPIMSGGLIGDAIVMCEAPAPGLVASIREACESFVAEAGQGLNA</sequence>
<dbReference type="RefSeq" id="WP_014328640.1">
    <property type="nucleotide sequence ID" value="NC_016812.1"/>
</dbReference>
<dbReference type="EMBL" id="HE616890">
    <property type="protein sequence ID" value="CCE96177.1"/>
    <property type="molecule type" value="Genomic_DNA"/>
</dbReference>
<proteinExistence type="predicted"/>
<organism evidence="1 2">
    <name type="scientific">Sinorhizobium fredii (strain HH103)</name>
    <dbReference type="NCBI Taxonomy" id="1117943"/>
    <lineage>
        <taxon>Bacteria</taxon>
        <taxon>Pseudomonadati</taxon>
        <taxon>Pseudomonadota</taxon>
        <taxon>Alphaproteobacteria</taxon>
        <taxon>Hyphomicrobiales</taxon>
        <taxon>Rhizobiaceae</taxon>
        <taxon>Sinorhizobium/Ensifer group</taxon>
        <taxon>Sinorhizobium</taxon>
    </lineage>
</organism>
<dbReference type="Proteomes" id="UP000007735">
    <property type="component" value="Chromosome"/>
</dbReference>